<dbReference type="Gene3D" id="3.30.450.40">
    <property type="match status" value="1"/>
</dbReference>
<dbReference type="PROSITE" id="PS50921">
    <property type="entry name" value="ANTAR"/>
    <property type="match status" value="1"/>
</dbReference>
<dbReference type="Gene3D" id="1.10.10.10">
    <property type="entry name" value="Winged helix-like DNA-binding domain superfamily/Winged helix DNA-binding domain"/>
    <property type="match status" value="1"/>
</dbReference>
<dbReference type="InterPro" id="IPR005561">
    <property type="entry name" value="ANTAR"/>
</dbReference>
<organism evidence="6 7">
    <name type="scientific">Aeromicrobium duanguangcaii</name>
    <dbReference type="NCBI Taxonomy" id="2968086"/>
    <lineage>
        <taxon>Bacteria</taxon>
        <taxon>Bacillati</taxon>
        <taxon>Actinomycetota</taxon>
        <taxon>Actinomycetes</taxon>
        <taxon>Propionibacteriales</taxon>
        <taxon>Nocardioidaceae</taxon>
        <taxon>Aeromicrobium</taxon>
    </lineage>
</organism>
<dbReference type="Pfam" id="PF13185">
    <property type="entry name" value="GAF_2"/>
    <property type="match status" value="1"/>
</dbReference>
<evidence type="ECO:0000313" key="7">
    <source>
        <dbReference type="Proteomes" id="UP001315860"/>
    </source>
</evidence>
<dbReference type="SMART" id="SM01012">
    <property type="entry name" value="ANTAR"/>
    <property type="match status" value="1"/>
</dbReference>
<keyword evidence="4" id="KW-0804">Transcription</keyword>
<dbReference type="InterPro" id="IPR011006">
    <property type="entry name" value="CheY-like_superfamily"/>
</dbReference>
<dbReference type="InterPro" id="IPR012074">
    <property type="entry name" value="GAF_ANTAR"/>
</dbReference>
<dbReference type="InterPro" id="IPR036388">
    <property type="entry name" value="WH-like_DNA-bd_sf"/>
</dbReference>
<evidence type="ECO:0000256" key="1">
    <source>
        <dbReference type="ARBA" id="ARBA00022679"/>
    </source>
</evidence>
<evidence type="ECO:0000313" key="6">
    <source>
        <dbReference type="EMBL" id="UUI69852.1"/>
    </source>
</evidence>
<evidence type="ECO:0000256" key="4">
    <source>
        <dbReference type="ARBA" id="ARBA00023163"/>
    </source>
</evidence>
<keyword evidence="2" id="KW-0418">Kinase</keyword>
<evidence type="ECO:0000256" key="3">
    <source>
        <dbReference type="ARBA" id="ARBA00023015"/>
    </source>
</evidence>
<keyword evidence="3" id="KW-0805">Transcription regulation</keyword>
<protein>
    <submittedName>
        <fullName evidence="6">GAF and ANTAR domain-containing protein</fullName>
    </submittedName>
</protein>
<dbReference type="InterPro" id="IPR003018">
    <property type="entry name" value="GAF"/>
</dbReference>
<evidence type="ECO:0000256" key="2">
    <source>
        <dbReference type="ARBA" id="ARBA00022777"/>
    </source>
</evidence>
<name>A0ABY5KHB5_9ACTN</name>
<evidence type="ECO:0000259" key="5">
    <source>
        <dbReference type="PROSITE" id="PS50921"/>
    </source>
</evidence>
<dbReference type="SMART" id="SM00065">
    <property type="entry name" value="GAF"/>
    <property type="match status" value="1"/>
</dbReference>
<dbReference type="InterPro" id="IPR029016">
    <property type="entry name" value="GAF-like_dom_sf"/>
</dbReference>
<feature type="domain" description="ANTAR" evidence="5">
    <location>
        <begin position="153"/>
        <end position="214"/>
    </location>
</feature>
<dbReference type="RefSeq" id="WP_232416657.1">
    <property type="nucleotide sequence ID" value="NZ_CP101990.1"/>
</dbReference>
<dbReference type="PIRSF" id="PIRSF036625">
    <property type="entry name" value="GAF_ANTAR"/>
    <property type="match status" value="1"/>
</dbReference>
<dbReference type="Pfam" id="PF03861">
    <property type="entry name" value="ANTAR"/>
    <property type="match status" value="1"/>
</dbReference>
<reference evidence="6 7" key="1">
    <citation type="submission" date="2022-07" db="EMBL/GenBank/DDBJ databases">
        <title>Novel species in genus Aeromicrobium.</title>
        <authorList>
            <person name="Ye L."/>
        </authorList>
    </citation>
    <scope>NUCLEOTIDE SEQUENCE [LARGE SCALE GENOMIC DNA]</scope>
    <source>
        <strain evidence="7">zg-Y50</strain>
    </source>
</reference>
<keyword evidence="7" id="KW-1185">Reference proteome</keyword>
<accession>A0ABY5KHB5</accession>
<gene>
    <name evidence="6" type="ORF">NP095_07105</name>
</gene>
<dbReference type="SUPFAM" id="SSF55781">
    <property type="entry name" value="GAF domain-like"/>
    <property type="match status" value="1"/>
</dbReference>
<sequence>MRMADAARELEDQHDPAATVKNAVELLVRHVEACSSASISLVYSKRRVETPAASDDLAALGDQLQEQLSEGPALSTLWEHETVYIPNLIEDARWPRWGSHLAEATGARTVLTLRLFTLSEVIGALSMYSTEVDAFTAEDQAEGLALAAHIAIAVLAAQKVERYETALDSRAIIGQACGLLMERYDIDATRAFALLTRVSSTENVKLRSIAAELIHTRHLP</sequence>
<dbReference type="Proteomes" id="UP001315860">
    <property type="component" value="Chromosome"/>
</dbReference>
<dbReference type="SUPFAM" id="SSF52172">
    <property type="entry name" value="CheY-like"/>
    <property type="match status" value="1"/>
</dbReference>
<keyword evidence="1" id="KW-0808">Transferase</keyword>
<proteinExistence type="predicted"/>
<dbReference type="EMBL" id="CP101990">
    <property type="protein sequence ID" value="UUI69852.1"/>
    <property type="molecule type" value="Genomic_DNA"/>
</dbReference>